<reference evidence="1" key="1">
    <citation type="journal article" date="2023" name="G3 (Bethesda)">
        <title>A reference genome for the long-term kleptoplast-retaining sea slug Elysia crispata morphotype clarki.</title>
        <authorList>
            <person name="Eastman K.E."/>
            <person name="Pendleton A.L."/>
            <person name="Shaikh M.A."/>
            <person name="Suttiyut T."/>
            <person name="Ogas R."/>
            <person name="Tomko P."/>
            <person name="Gavelis G."/>
            <person name="Widhalm J.R."/>
            <person name="Wisecaver J.H."/>
        </authorList>
    </citation>
    <scope>NUCLEOTIDE SEQUENCE</scope>
    <source>
        <strain evidence="1">ECLA1</strain>
    </source>
</reference>
<proteinExistence type="predicted"/>
<name>A0AAE0YR24_9GAST</name>
<comment type="caution">
    <text evidence="1">The sequence shown here is derived from an EMBL/GenBank/DDBJ whole genome shotgun (WGS) entry which is preliminary data.</text>
</comment>
<gene>
    <name evidence="1" type="ORF">RRG08_004074</name>
</gene>
<evidence type="ECO:0000313" key="1">
    <source>
        <dbReference type="EMBL" id="KAK3754954.1"/>
    </source>
</evidence>
<accession>A0AAE0YR24</accession>
<protein>
    <submittedName>
        <fullName evidence="1">Uncharacterized protein</fullName>
    </submittedName>
</protein>
<dbReference type="AlphaFoldDB" id="A0AAE0YR24"/>
<organism evidence="1 2">
    <name type="scientific">Elysia crispata</name>
    <name type="common">lettuce slug</name>
    <dbReference type="NCBI Taxonomy" id="231223"/>
    <lineage>
        <taxon>Eukaryota</taxon>
        <taxon>Metazoa</taxon>
        <taxon>Spiralia</taxon>
        <taxon>Lophotrochozoa</taxon>
        <taxon>Mollusca</taxon>
        <taxon>Gastropoda</taxon>
        <taxon>Heterobranchia</taxon>
        <taxon>Euthyneura</taxon>
        <taxon>Panpulmonata</taxon>
        <taxon>Sacoglossa</taxon>
        <taxon>Placobranchoidea</taxon>
        <taxon>Plakobranchidae</taxon>
        <taxon>Elysia</taxon>
    </lineage>
</organism>
<dbReference type="Proteomes" id="UP001283361">
    <property type="component" value="Unassembled WGS sequence"/>
</dbReference>
<dbReference type="EMBL" id="JAWDGP010005620">
    <property type="protein sequence ID" value="KAK3754954.1"/>
    <property type="molecule type" value="Genomic_DNA"/>
</dbReference>
<evidence type="ECO:0000313" key="2">
    <source>
        <dbReference type="Proteomes" id="UP001283361"/>
    </source>
</evidence>
<keyword evidence="2" id="KW-1185">Reference proteome</keyword>
<sequence>MGKWRVQVRYSKQQTSRCGRRFHKILQPWSNAEHEEFLTRQKSRLSTLKFGVTTPLSRDIRVFSITGMPRFKP</sequence>